<gene>
    <name evidence="1" type="ORF">GPUH_LOCUS9480</name>
</gene>
<evidence type="ECO:0000313" key="3">
    <source>
        <dbReference type="WBParaSite" id="GPUH_0000949201-mRNA-1"/>
    </source>
</evidence>
<dbReference type="WBParaSite" id="GPUH_0000949201-mRNA-1">
    <property type="protein sequence ID" value="GPUH_0000949201-mRNA-1"/>
    <property type="gene ID" value="GPUH_0000949201"/>
</dbReference>
<evidence type="ECO:0000313" key="1">
    <source>
        <dbReference type="EMBL" id="VDK72936.1"/>
    </source>
</evidence>
<evidence type="ECO:0000313" key="2">
    <source>
        <dbReference type="Proteomes" id="UP000271098"/>
    </source>
</evidence>
<sequence>MFNGLFQIFLTPLSIEVVQRLIERAGMMLTAIHPASVIQHIYASCALRCHKQPITAESKTVKQGTTLPEVNAHIGVPPVYITLFQCAVVENTVPKGTKDDLFTSANVDCTVNTIAGKECSFNVFAARNPNVGFL</sequence>
<protein>
    <submittedName>
        <fullName evidence="3">DUF1907 domain-containing protein</fullName>
    </submittedName>
</protein>
<dbReference type="OrthoDB" id="5873399at2759"/>
<organism evidence="3">
    <name type="scientific">Gongylonema pulchrum</name>
    <dbReference type="NCBI Taxonomy" id="637853"/>
    <lineage>
        <taxon>Eukaryota</taxon>
        <taxon>Metazoa</taxon>
        <taxon>Ecdysozoa</taxon>
        <taxon>Nematoda</taxon>
        <taxon>Chromadorea</taxon>
        <taxon>Rhabditida</taxon>
        <taxon>Spirurina</taxon>
        <taxon>Spiruromorpha</taxon>
        <taxon>Spiruroidea</taxon>
        <taxon>Gongylonematidae</taxon>
        <taxon>Gongylonema</taxon>
    </lineage>
</organism>
<name>A0A183DL90_9BILA</name>
<keyword evidence="2" id="KW-1185">Reference proteome</keyword>
<dbReference type="AlphaFoldDB" id="A0A183DL90"/>
<reference evidence="3" key="1">
    <citation type="submission" date="2016-06" db="UniProtKB">
        <authorList>
            <consortium name="WormBaseParasite"/>
        </authorList>
    </citation>
    <scope>IDENTIFICATION</scope>
</reference>
<proteinExistence type="predicted"/>
<dbReference type="EMBL" id="UYRT01031235">
    <property type="protein sequence ID" value="VDK72936.1"/>
    <property type="molecule type" value="Genomic_DNA"/>
</dbReference>
<dbReference type="Proteomes" id="UP000271098">
    <property type="component" value="Unassembled WGS sequence"/>
</dbReference>
<reference evidence="1 2" key="2">
    <citation type="submission" date="2018-11" db="EMBL/GenBank/DDBJ databases">
        <authorList>
            <consortium name="Pathogen Informatics"/>
        </authorList>
    </citation>
    <scope>NUCLEOTIDE SEQUENCE [LARGE SCALE GENOMIC DNA]</scope>
</reference>
<accession>A0A183DL90</accession>